<dbReference type="OrthoDB" id="46045at2157"/>
<reference evidence="7 8" key="1">
    <citation type="submission" date="2010-06" db="EMBL/GenBank/DDBJ databases">
        <title>Complete sequence chromosome of Methanohalobium evestigatum Z-7303.</title>
        <authorList>
            <consortium name="US DOE Joint Genome Institute"/>
            <person name="Lucas S."/>
            <person name="Copeland A."/>
            <person name="Lapidus A."/>
            <person name="Cheng J.-F."/>
            <person name="Bruce D."/>
            <person name="Goodwin L."/>
            <person name="Pitluck S."/>
            <person name="Saunders E."/>
            <person name="Detter J.C."/>
            <person name="Han C."/>
            <person name="Tapia R."/>
            <person name="Land M."/>
            <person name="Hauser L."/>
            <person name="Kyrpides N."/>
            <person name="Mikhailova N."/>
            <person name="Sieprawska-Lupa M."/>
            <person name="Whitman W.B."/>
            <person name="Anderson I."/>
            <person name="Woyke T."/>
        </authorList>
    </citation>
    <scope>NUCLEOTIDE SEQUENCE [LARGE SCALE GENOMIC DNA]</scope>
    <source>
        <strain evidence="8">ATCC BAA-1072 / DSM 3721 / NBRC 107634 / OCM 161 / Z-7303</strain>
    </source>
</reference>
<feature type="active site" evidence="4">
    <location>
        <position position="329"/>
    </location>
</feature>
<dbReference type="AlphaFoldDB" id="D7E8C2"/>
<comment type="similarity">
    <text evidence="4">Belongs to the tRNA-intron endonuclease family. Archaeal long subfamily.</text>
</comment>
<feature type="active site" evidence="4">
    <location>
        <position position="298"/>
    </location>
</feature>
<dbReference type="EC" id="4.6.1.16" evidence="4"/>
<dbReference type="GO" id="GO:0005737">
    <property type="term" value="C:cytoplasm"/>
    <property type="evidence" value="ECO:0007669"/>
    <property type="project" value="TreeGrafter"/>
</dbReference>
<accession>D7E8C2</accession>
<evidence type="ECO:0000256" key="1">
    <source>
        <dbReference type="ARBA" id="ARBA00022694"/>
    </source>
</evidence>
<feature type="domain" description="tRNA intron endonuclease catalytic" evidence="5">
    <location>
        <begin position="257"/>
        <end position="340"/>
    </location>
</feature>
<dbReference type="STRING" id="644295.Metev_0553"/>
<dbReference type="GeneID" id="9346175"/>
<dbReference type="InterPro" id="IPR006676">
    <property type="entry name" value="tRNA_splic"/>
</dbReference>
<dbReference type="PANTHER" id="PTHR21227:SF0">
    <property type="entry name" value="TRNA-SPLICING ENDONUCLEASE SUBUNIT SEN2"/>
    <property type="match status" value="1"/>
</dbReference>
<dbReference type="EMBL" id="CP002069">
    <property type="protein sequence ID" value="ADI73464.1"/>
    <property type="molecule type" value="Genomic_DNA"/>
</dbReference>
<dbReference type="HAMAP" id="MF_01834">
    <property type="entry name" value="EndA_long"/>
    <property type="match status" value="1"/>
</dbReference>
<name>D7E8C2_METEZ</name>
<proteinExistence type="inferred from homology"/>
<feature type="active site" evidence="4">
    <location>
        <position position="287"/>
    </location>
</feature>
<dbReference type="InterPro" id="IPR011856">
    <property type="entry name" value="tRNA_endonuc-like_dom_sf"/>
</dbReference>
<comment type="function">
    <text evidence="4">Endonuclease that removes tRNA introns. Cleaves pre-tRNA at the 5' and 3' splice sites to release the intron. The products are an intron and two tRNA half-molecules bearing 2',3' cyclic phosphate and 5'-OH termini. Recognizes a pseudosymmetric substrate in which 2 bulged loops of 3 bases are separated by a stem of 4 bp.</text>
</comment>
<dbReference type="InterPro" id="IPR036740">
    <property type="entry name" value="tRNA_intron_Endonuc_N_sf"/>
</dbReference>
<keyword evidence="7" id="KW-0378">Hydrolase</keyword>
<dbReference type="GO" id="GO:0000213">
    <property type="term" value="F:tRNA-intron lyase activity"/>
    <property type="evidence" value="ECO:0007669"/>
    <property type="project" value="UniProtKB-UniRule"/>
</dbReference>
<keyword evidence="7" id="KW-0255">Endonuclease</keyword>
<evidence type="ECO:0000259" key="6">
    <source>
        <dbReference type="Pfam" id="PF02778"/>
    </source>
</evidence>
<organism evidence="7 8">
    <name type="scientific">Methanohalobium evestigatum (strain ATCC BAA-1072 / DSM 3721 / NBRC 107634 / OCM 161 / Z-7303)</name>
    <dbReference type="NCBI Taxonomy" id="644295"/>
    <lineage>
        <taxon>Archaea</taxon>
        <taxon>Methanobacteriati</taxon>
        <taxon>Methanobacteriota</taxon>
        <taxon>Stenosarchaea group</taxon>
        <taxon>Methanomicrobia</taxon>
        <taxon>Methanosarcinales</taxon>
        <taxon>Methanosarcinaceae</taxon>
        <taxon>Methanohalobium</taxon>
    </lineage>
</organism>
<comment type="function">
    <text evidence="3">Endonuclease that removes tRNA introns. Cleaves pre-tRNA at the 5'- and 3'-splice sites to release the intron. The products are an intron and two tRNA half-molecules bearing 2',3' cyclic phosphate and 5'-OH termini. Recognizes a pseudosymmetric substrate in which 2 bulged loops of 3 bases are separated by a stem of 4 bp.</text>
</comment>
<dbReference type="Gene3D" id="3.40.1350.10">
    <property type="match status" value="1"/>
</dbReference>
<dbReference type="PANTHER" id="PTHR21227">
    <property type="entry name" value="TRNA-SPLICING ENDONUCLEASE SUBUNIT SEN2"/>
    <property type="match status" value="1"/>
</dbReference>
<comment type="catalytic activity">
    <reaction evidence="4">
        <text>pretRNA = a 3'-half-tRNA molecule with a 5'-OH end + a 5'-half-tRNA molecule with a 2',3'-cyclic phosphate end + an intron with a 2',3'-cyclic phosphate and a 5'-hydroxyl terminus.</text>
        <dbReference type="EC" id="4.6.1.16"/>
    </reaction>
</comment>
<dbReference type="InterPro" id="IPR006678">
    <property type="entry name" value="tRNA_intron_Endonuc_N"/>
</dbReference>
<protein>
    <recommendedName>
        <fullName evidence="4">tRNA-splicing endonuclease</fullName>
        <ecNumber evidence="4">4.6.1.16</ecNumber>
    </recommendedName>
    <alternativeName>
        <fullName evidence="4">tRNA-intron endonuclease</fullName>
    </alternativeName>
</protein>
<dbReference type="NCBIfam" id="TIGR00324">
    <property type="entry name" value="endA"/>
    <property type="match status" value="2"/>
</dbReference>
<dbReference type="Pfam" id="PF01974">
    <property type="entry name" value="tRNA_int_endo"/>
    <property type="match status" value="2"/>
</dbReference>
<dbReference type="InterPro" id="IPR006677">
    <property type="entry name" value="tRNA_intron_Endonuc_cat-like"/>
</dbReference>
<gene>
    <name evidence="4" type="primary">endA</name>
    <name evidence="7" type="ordered locus">Metev_0553</name>
</gene>
<keyword evidence="2 4" id="KW-0456">Lyase</keyword>
<sequence length="351" mass="40762">MIGELTNDRVLVDEKGIDELYKSGYFGRPKGNKLELSLVEAAYLLYRNKIKAQENEKGLDFTDFFKKASLRQQYFELKYIVYKDIRERGLYIQPGVTDFRVYPRGGHPGKSQPRSYIHVHSERIPLSLKDLQKLLETADNVHKQLILAIVDEESDITFYEAKKVNIKGDMKKLYPDLTTSASLMEDRVLIWDGESSNTIHENGFYGKLLDPEHLQLSLVESGYLLENNIIQVNDRKNGNHLNFSEFSKRASFIESEFPRKCRVYSDLRNRGLVPKTGFKFGTHFRVYKQVESSNNIPHSEYLVHALPNDYEFILPVMSRAIRLANSVKKRMLFAVEKEKGFEYIDIGRVKM</sequence>
<evidence type="ECO:0000313" key="8">
    <source>
        <dbReference type="Proteomes" id="UP000000391"/>
    </source>
</evidence>
<dbReference type="GO" id="GO:0003676">
    <property type="term" value="F:nucleic acid binding"/>
    <property type="evidence" value="ECO:0007669"/>
    <property type="project" value="InterPro"/>
</dbReference>
<dbReference type="GO" id="GO:0006388">
    <property type="term" value="P:tRNA splicing, via endonucleolytic cleavage and ligation"/>
    <property type="evidence" value="ECO:0007669"/>
    <property type="project" value="UniProtKB-UniRule"/>
</dbReference>
<comment type="subunit">
    <text evidence="4">Homodimer.</text>
</comment>
<dbReference type="SUPFAM" id="SSF55267">
    <property type="entry name" value="tRNA-intron endonuclease N-terminal domain-like"/>
    <property type="match status" value="2"/>
</dbReference>
<dbReference type="HOGENOM" id="CLU_791347_0_0_2"/>
<feature type="domain" description="tRNA intron endonuclease N-terminal" evidence="6">
    <location>
        <begin position="1"/>
        <end position="65"/>
    </location>
</feature>
<keyword evidence="8" id="KW-1185">Reference proteome</keyword>
<dbReference type="Gene3D" id="3.40.1170.20">
    <property type="entry name" value="tRNA intron endonuclease, N-terminal domain"/>
    <property type="match status" value="1"/>
</dbReference>
<evidence type="ECO:0000313" key="7">
    <source>
        <dbReference type="EMBL" id="ADI73464.1"/>
    </source>
</evidence>
<keyword evidence="1 4" id="KW-0819">tRNA processing</keyword>
<evidence type="ECO:0000256" key="4">
    <source>
        <dbReference type="HAMAP-Rule" id="MF_01834"/>
    </source>
</evidence>
<dbReference type="CDD" id="cd22363">
    <property type="entry name" value="tRNA-intron_lyase_C"/>
    <property type="match status" value="2"/>
</dbReference>
<dbReference type="Gene3D" id="3.40.1350.150">
    <property type="match status" value="1"/>
</dbReference>
<evidence type="ECO:0000256" key="3">
    <source>
        <dbReference type="ARBA" id="ARBA00024798"/>
    </source>
</evidence>
<dbReference type="NCBIfam" id="NF006795">
    <property type="entry name" value="PRK09300.1-3"/>
    <property type="match status" value="1"/>
</dbReference>
<dbReference type="KEGG" id="mev:Metev_0553"/>
<feature type="domain" description="tRNA intron endonuclease catalytic" evidence="5">
    <location>
        <begin position="75"/>
        <end position="158"/>
    </location>
</feature>
<dbReference type="InterPro" id="IPR036167">
    <property type="entry name" value="tRNA_intron_Endo_cat-like_sf"/>
</dbReference>
<dbReference type="RefSeq" id="WP_013194032.1">
    <property type="nucleotide sequence ID" value="NC_014253.1"/>
</dbReference>
<feature type="domain" description="tRNA intron endonuclease N-terminal" evidence="6">
    <location>
        <begin position="181"/>
        <end position="246"/>
    </location>
</feature>
<dbReference type="InterPro" id="IPR023516">
    <property type="entry name" value="tRNA_splic_arch_long"/>
</dbReference>
<dbReference type="SUPFAM" id="SSF53032">
    <property type="entry name" value="tRNA-intron endonuclease catalytic domain-like"/>
    <property type="match status" value="2"/>
</dbReference>
<dbReference type="Proteomes" id="UP000000391">
    <property type="component" value="Chromosome"/>
</dbReference>
<evidence type="ECO:0000259" key="5">
    <source>
        <dbReference type="Pfam" id="PF01974"/>
    </source>
</evidence>
<evidence type="ECO:0000256" key="2">
    <source>
        <dbReference type="ARBA" id="ARBA00023239"/>
    </source>
</evidence>
<keyword evidence="7" id="KW-0540">Nuclease</keyword>
<dbReference type="Pfam" id="PF02778">
    <property type="entry name" value="tRNA_int_endo_N"/>
    <property type="match status" value="2"/>
</dbReference>